<dbReference type="Gene3D" id="3.30.310.50">
    <property type="entry name" value="Alpha-D-phosphohexomutase, C-terminal domain"/>
    <property type="match status" value="1"/>
</dbReference>
<dbReference type="InterPro" id="IPR036900">
    <property type="entry name" value="A-D-PHexomutase_C_sf"/>
</dbReference>
<dbReference type="GO" id="GO:0004614">
    <property type="term" value="F:phosphoglucomutase activity"/>
    <property type="evidence" value="ECO:0007669"/>
    <property type="project" value="InterPro"/>
</dbReference>
<comment type="caution">
    <text evidence="5">The sequence shown here is derived from an EMBL/GenBank/DDBJ whole genome shotgun (WGS) entry which is preliminary data.</text>
</comment>
<dbReference type="SUPFAM" id="SSF55957">
    <property type="entry name" value="Phosphoglucomutase, C-terminal domain"/>
    <property type="match status" value="1"/>
</dbReference>
<name>A0A8X6Q6Z1_NEPPI</name>
<keyword evidence="6" id="KW-1185">Reference proteome</keyword>
<feature type="domain" description="Alpha-D-phosphohexomutase alpha/beta/alpha" evidence="4">
    <location>
        <begin position="11"/>
        <end position="47"/>
    </location>
</feature>
<accession>A0A8X6Q6Z1</accession>
<evidence type="ECO:0000259" key="4">
    <source>
        <dbReference type="Pfam" id="PF02880"/>
    </source>
</evidence>
<evidence type="ECO:0000313" key="6">
    <source>
        <dbReference type="Proteomes" id="UP000887013"/>
    </source>
</evidence>
<dbReference type="GO" id="GO:0046872">
    <property type="term" value="F:metal ion binding"/>
    <property type="evidence" value="ECO:0007669"/>
    <property type="project" value="UniProtKB-KW"/>
</dbReference>
<evidence type="ECO:0000313" key="5">
    <source>
        <dbReference type="EMBL" id="GFU05755.1"/>
    </source>
</evidence>
<dbReference type="FunFam" id="3.30.310.50:FF:000002">
    <property type="entry name" value="Phosphoglucomutase 5"/>
    <property type="match status" value="1"/>
</dbReference>
<feature type="non-terminal residue" evidence="5">
    <location>
        <position position="1"/>
    </location>
</feature>
<dbReference type="Pfam" id="PF24947">
    <property type="entry name" value="PGM1_C_vert_fung"/>
    <property type="match status" value="1"/>
</dbReference>
<dbReference type="InterPro" id="IPR016055">
    <property type="entry name" value="A-D-PHexomutase_a/b/a-I/II/III"/>
</dbReference>
<evidence type="ECO:0000256" key="2">
    <source>
        <dbReference type="ARBA" id="ARBA00022842"/>
    </source>
</evidence>
<keyword evidence="2" id="KW-0460">Magnesium</keyword>
<keyword evidence="3" id="KW-0413">Isomerase</keyword>
<dbReference type="PANTHER" id="PTHR22573:SF2">
    <property type="entry name" value="PHOSPHOGLUCOMUTASE"/>
    <property type="match status" value="1"/>
</dbReference>
<gene>
    <name evidence="5" type="primary">Pgm1</name>
    <name evidence="5" type="ORF">NPIL_3251</name>
</gene>
<proteinExistence type="predicted"/>
<evidence type="ECO:0000256" key="1">
    <source>
        <dbReference type="ARBA" id="ARBA00022723"/>
    </source>
</evidence>
<keyword evidence="1" id="KW-0479">Metal-binding</keyword>
<dbReference type="InterPro" id="IPR005846">
    <property type="entry name" value="A-D-PHexomutase_a/b/a-III"/>
</dbReference>
<reference evidence="5" key="1">
    <citation type="submission" date="2020-08" db="EMBL/GenBank/DDBJ databases">
        <title>Multicomponent nature underlies the extraordinary mechanical properties of spider dragline silk.</title>
        <authorList>
            <person name="Kono N."/>
            <person name="Nakamura H."/>
            <person name="Mori M."/>
            <person name="Yoshida Y."/>
            <person name="Ohtoshi R."/>
            <person name="Malay A.D."/>
            <person name="Moran D.A.P."/>
            <person name="Tomita M."/>
            <person name="Numata K."/>
            <person name="Arakawa K."/>
        </authorList>
    </citation>
    <scope>NUCLEOTIDE SEQUENCE</scope>
</reference>
<dbReference type="PANTHER" id="PTHR22573">
    <property type="entry name" value="PHOSPHOHEXOMUTASE FAMILY MEMBER"/>
    <property type="match status" value="1"/>
</dbReference>
<dbReference type="AlphaFoldDB" id="A0A8X6Q6Z1"/>
<dbReference type="SUPFAM" id="SSF53738">
    <property type="entry name" value="Phosphoglucomutase, first 3 domains"/>
    <property type="match status" value="1"/>
</dbReference>
<dbReference type="GO" id="GO:0005975">
    <property type="term" value="P:carbohydrate metabolic process"/>
    <property type="evidence" value="ECO:0007669"/>
    <property type="project" value="InterPro"/>
</dbReference>
<sequence length="138" mass="15839">MMNDRKKRYKEEIGEKDGIWAVLAWLSVLANEKMSVEDILIKHWKKFGRNFFTRYDYENCDAEPCNKMIAELDSVMQSQTLIKKSLASLNKSYVVSKMDNFEYIDPVDKSVASKQGIRILFEDGSRIVLRLSGTGSSG</sequence>
<dbReference type="Proteomes" id="UP000887013">
    <property type="component" value="Unassembled WGS sequence"/>
</dbReference>
<dbReference type="EMBL" id="BMAW01123972">
    <property type="protein sequence ID" value="GFU05755.1"/>
    <property type="molecule type" value="Genomic_DNA"/>
</dbReference>
<protein>
    <submittedName>
        <fullName evidence="5">Phosphoglucomutase</fullName>
    </submittedName>
</protein>
<dbReference type="InterPro" id="IPR045244">
    <property type="entry name" value="PGM"/>
</dbReference>
<dbReference type="Gene3D" id="3.40.120.10">
    <property type="entry name" value="Alpha-D-Glucose-1,6-Bisphosphate, subunit A, domain 3"/>
    <property type="match status" value="1"/>
</dbReference>
<evidence type="ECO:0000256" key="3">
    <source>
        <dbReference type="ARBA" id="ARBA00023235"/>
    </source>
</evidence>
<dbReference type="GO" id="GO:0005829">
    <property type="term" value="C:cytosol"/>
    <property type="evidence" value="ECO:0007669"/>
    <property type="project" value="TreeGrafter"/>
</dbReference>
<dbReference type="Pfam" id="PF02880">
    <property type="entry name" value="PGM_PMM_III"/>
    <property type="match status" value="1"/>
</dbReference>
<dbReference type="OrthoDB" id="2291at2759"/>
<organism evidence="5 6">
    <name type="scientific">Nephila pilipes</name>
    <name type="common">Giant wood spider</name>
    <name type="synonym">Nephila maculata</name>
    <dbReference type="NCBI Taxonomy" id="299642"/>
    <lineage>
        <taxon>Eukaryota</taxon>
        <taxon>Metazoa</taxon>
        <taxon>Ecdysozoa</taxon>
        <taxon>Arthropoda</taxon>
        <taxon>Chelicerata</taxon>
        <taxon>Arachnida</taxon>
        <taxon>Araneae</taxon>
        <taxon>Araneomorphae</taxon>
        <taxon>Entelegynae</taxon>
        <taxon>Araneoidea</taxon>
        <taxon>Nephilidae</taxon>
        <taxon>Nephila</taxon>
    </lineage>
</organism>